<name>A0A154W645_9PROT</name>
<accession>A0A154W645</accession>
<sequence length="464" mass="49658">MSELPWKSATDLLAAYRARTLSPVEATQAVLDRAERLNPVLNAFCLIDPETALTAARESEARWAKGAPLGLVDGVPVSVKDIIVTKGWPTLRGSRTVDPNQPWTEDGPAVARLREHGAVLFGKTTTPEFAAKAVTRSPLTGTTLNPWDTRCTPGGSSGGAGAAVAAGIGPMALATDAGGSIRLPASFSGVFGHKPSGGRVPMYPPTPYGSLAGFGPMTRTVTDAALMMSVIAAFDAREWNVLPPDGTQYHQQLDADPKAWRIAWSPRLCGAVVDPQVAALTEQAAQAFAGMGATVETVEHLFDDPLPTLTKFQKGLTAFAFRAMPEEKLALMDPELVETIRASRDASLMDHLEAEMERAALGRAMIAFHQTYDLLLTPTVGVPPFSAELNRPEGTVGKSWYPFTYPFNLTRQPAASVPCGFTAEGLPVGLQIVGPPHRDLLVLQAARAFERARPWHDRRPPLDA</sequence>
<dbReference type="PANTHER" id="PTHR11895:SF7">
    <property type="entry name" value="GLUTAMYL-TRNA(GLN) AMIDOTRANSFERASE SUBUNIT A, MITOCHONDRIAL"/>
    <property type="match status" value="1"/>
</dbReference>
<evidence type="ECO:0000256" key="1">
    <source>
        <dbReference type="ARBA" id="ARBA00009199"/>
    </source>
</evidence>
<dbReference type="PANTHER" id="PTHR11895">
    <property type="entry name" value="TRANSAMIDASE"/>
    <property type="match status" value="1"/>
</dbReference>
<comment type="caution">
    <text evidence="3">The sequence shown here is derived from an EMBL/GenBank/DDBJ whole genome shotgun (WGS) entry which is preliminary data.</text>
</comment>
<dbReference type="STRING" id="580166.AUP43_07920"/>
<dbReference type="SUPFAM" id="SSF75304">
    <property type="entry name" value="Amidase signature (AS) enzymes"/>
    <property type="match status" value="1"/>
</dbReference>
<dbReference type="NCBIfam" id="NF004815">
    <property type="entry name" value="PRK06169.1"/>
    <property type="match status" value="1"/>
</dbReference>
<organism evidence="3 4">
    <name type="scientific">Oceanibaculum pacificum</name>
    <dbReference type="NCBI Taxonomy" id="580166"/>
    <lineage>
        <taxon>Bacteria</taxon>
        <taxon>Pseudomonadati</taxon>
        <taxon>Pseudomonadota</taxon>
        <taxon>Alphaproteobacteria</taxon>
        <taxon>Rhodospirillales</taxon>
        <taxon>Oceanibaculaceae</taxon>
        <taxon>Oceanibaculum</taxon>
    </lineage>
</organism>
<dbReference type="OrthoDB" id="7245165at2"/>
<dbReference type="GO" id="GO:0003824">
    <property type="term" value="F:catalytic activity"/>
    <property type="evidence" value="ECO:0007669"/>
    <property type="project" value="InterPro"/>
</dbReference>
<feature type="domain" description="Amidase" evidence="2">
    <location>
        <begin position="25"/>
        <end position="443"/>
    </location>
</feature>
<keyword evidence="4" id="KW-1185">Reference proteome</keyword>
<gene>
    <name evidence="3" type="ORF">AUP43_07920</name>
</gene>
<dbReference type="Proteomes" id="UP000076400">
    <property type="component" value="Unassembled WGS sequence"/>
</dbReference>
<dbReference type="PROSITE" id="PS00571">
    <property type="entry name" value="AMIDASES"/>
    <property type="match status" value="1"/>
</dbReference>
<evidence type="ECO:0000259" key="2">
    <source>
        <dbReference type="Pfam" id="PF01425"/>
    </source>
</evidence>
<protein>
    <submittedName>
        <fullName evidence="3">Amidase</fullName>
    </submittedName>
</protein>
<dbReference type="EMBL" id="LPXN01000101">
    <property type="protein sequence ID" value="KZD09018.1"/>
    <property type="molecule type" value="Genomic_DNA"/>
</dbReference>
<dbReference type="InterPro" id="IPR000120">
    <property type="entry name" value="Amidase"/>
</dbReference>
<comment type="similarity">
    <text evidence="1">Belongs to the amidase family.</text>
</comment>
<dbReference type="Pfam" id="PF01425">
    <property type="entry name" value="Amidase"/>
    <property type="match status" value="1"/>
</dbReference>
<evidence type="ECO:0000313" key="4">
    <source>
        <dbReference type="Proteomes" id="UP000076400"/>
    </source>
</evidence>
<dbReference type="InterPro" id="IPR036928">
    <property type="entry name" value="AS_sf"/>
</dbReference>
<dbReference type="InterPro" id="IPR023631">
    <property type="entry name" value="Amidase_dom"/>
</dbReference>
<dbReference type="RefSeq" id="WP_067555203.1">
    <property type="nucleotide sequence ID" value="NZ_LPXN01000101.1"/>
</dbReference>
<evidence type="ECO:0000313" key="3">
    <source>
        <dbReference type="EMBL" id="KZD09018.1"/>
    </source>
</evidence>
<proteinExistence type="inferred from homology"/>
<dbReference type="InterPro" id="IPR020556">
    <property type="entry name" value="Amidase_CS"/>
</dbReference>
<dbReference type="AlphaFoldDB" id="A0A154W645"/>
<dbReference type="Gene3D" id="3.90.1300.10">
    <property type="entry name" value="Amidase signature (AS) domain"/>
    <property type="match status" value="1"/>
</dbReference>
<reference evidence="3 4" key="1">
    <citation type="submission" date="2015-12" db="EMBL/GenBank/DDBJ databases">
        <title>Genome sequence of Oceanibaculum pacificum MCCC 1A02656.</title>
        <authorList>
            <person name="Lu L."/>
            <person name="Lai Q."/>
            <person name="Shao Z."/>
            <person name="Qian P."/>
        </authorList>
    </citation>
    <scope>NUCLEOTIDE SEQUENCE [LARGE SCALE GENOMIC DNA]</scope>
    <source>
        <strain evidence="3 4">MCCC 1A02656</strain>
    </source>
</reference>